<evidence type="ECO:0000313" key="2">
    <source>
        <dbReference type="Proteomes" id="UP000604825"/>
    </source>
</evidence>
<gene>
    <name evidence="1" type="ORF">NCGR_LOCUS22665</name>
</gene>
<evidence type="ECO:0000313" key="1">
    <source>
        <dbReference type="EMBL" id="CAD6233190.1"/>
    </source>
</evidence>
<dbReference type="Proteomes" id="UP000604825">
    <property type="component" value="Unassembled WGS sequence"/>
</dbReference>
<organism evidence="1 2">
    <name type="scientific">Miscanthus lutarioriparius</name>
    <dbReference type="NCBI Taxonomy" id="422564"/>
    <lineage>
        <taxon>Eukaryota</taxon>
        <taxon>Viridiplantae</taxon>
        <taxon>Streptophyta</taxon>
        <taxon>Embryophyta</taxon>
        <taxon>Tracheophyta</taxon>
        <taxon>Spermatophyta</taxon>
        <taxon>Magnoliopsida</taxon>
        <taxon>Liliopsida</taxon>
        <taxon>Poales</taxon>
        <taxon>Poaceae</taxon>
        <taxon>PACMAD clade</taxon>
        <taxon>Panicoideae</taxon>
        <taxon>Andropogonodae</taxon>
        <taxon>Andropogoneae</taxon>
        <taxon>Saccharinae</taxon>
        <taxon>Miscanthus</taxon>
    </lineage>
</organism>
<proteinExistence type="predicted"/>
<comment type="caution">
    <text evidence="1">The sequence shown here is derived from an EMBL/GenBank/DDBJ whole genome shotgun (WGS) entry which is preliminary data.</text>
</comment>
<dbReference type="AlphaFoldDB" id="A0A811P173"/>
<keyword evidence="2" id="KW-1185">Reference proteome</keyword>
<name>A0A811P173_9POAL</name>
<protein>
    <submittedName>
        <fullName evidence="1">Uncharacterized protein</fullName>
    </submittedName>
</protein>
<reference evidence="1" key="1">
    <citation type="submission" date="2020-10" db="EMBL/GenBank/DDBJ databases">
        <authorList>
            <person name="Han B."/>
            <person name="Lu T."/>
            <person name="Zhao Q."/>
            <person name="Huang X."/>
            <person name="Zhao Y."/>
        </authorList>
    </citation>
    <scope>NUCLEOTIDE SEQUENCE</scope>
</reference>
<accession>A0A811P173</accession>
<dbReference type="EMBL" id="CAJGYO010000005">
    <property type="protein sequence ID" value="CAD6233190.1"/>
    <property type="molecule type" value="Genomic_DNA"/>
</dbReference>
<sequence length="143" mass="15096">MPFLIATSSTTLRRGVPSTELAATLPQPSSRPCFDAGQLSFASDPDTGPRCDATAALSPTAMATTSACHLADRLCIGLALLSFAVPLSHHHHDVLDSSRCDPSTAILFAFVPQCLLAGAVPPLCRQPLCSGQTMQRSSLLHRR</sequence>